<dbReference type="AlphaFoldDB" id="A0A7D5RBY2"/>
<evidence type="ECO:0000313" key="1">
    <source>
        <dbReference type="EMBL" id="QLH02985.1"/>
    </source>
</evidence>
<protein>
    <submittedName>
        <fullName evidence="1">Uncharacterized protein</fullName>
    </submittedName>
</protein>
<evidence type="ECO:0000313" key="2">
    <source>
        <dbReference type="Proteomes" id="UP000509771"/>
    </source>
</evidence>
<dbReference type="OrthoDB" id="4799at2157"/>
<keyword evidence="2" id="KW-1185">Reference proteome</keyword>
<gene>
    <name evidence="1" type="ORF">C5F47_05185</name>
</gene>
<dbReference type="Proteomes" id="UP000509771">
    <property type="component" value="Chromosome"/>
</dbReference>
<dbReference type="EMBL" id="CP026993">
    <property type="protein sequence ID" value="QLH02985.1"/>
    <property type="molecule type" value="Genomic_DNA"/>
</dbReference>
<reference evidence="1 2" key="1">
    <citation type="submission" date="2018-02" db="EMBL/GenBank/DDBJ databases">
        <title>Complete genome of Nitrosopumilus cobalaminigenes HCA1.</title>
        <authorList>
            <person name="Qin W."/>
            <person name="Zheng Y."/>
            <person name="Stahl D.A."/>
        </authorList>
    </citation>
    <scope>NUCLEOTIDE SEQUENCE [LARGE SCALE GENOMIC DNA]</scope>
    <source>
        <strain evidence="1 2">HCA1</strain>
    </source>
</reference>
<organism evidence="1 2">
    <name type="scientific">Nitrosopumilus cobalaminigenes</name>
    <dbReference type="NCBI Taxonomy" id="1470066"/>
    <lineage>
        <taxon>Archaea</taxon>
        <taxon>Nitrososphaerota</taxon>
        <taxon>Nitrososphaeria</taxon>
        <taxon>Nitrosopumilales</taxon>
        <taxon>Nitrosopumilaceae</taxon>
        <taxon>Nitrosopumilus</taxon>
    </lineage>
</organism>
<dbReference type="KEGG" id="ncl:C5F47_05185"/>
<dbReference type="GeneID" id="56059409"/>
<sequence>MVSQIQPNSEVHGRERIVFEIIKKNPNLHHNALLKKIVPKFMAKTTFEKTRNSLLDKEIIFVKKQGNMKFYLPENNYDEKIQHRIEQKTNNSFHDLKLQIKRLNTDYPHKDIDEKINLANSILQNLIFTDNGFTFLDSIKNPKKTLYRDEHLMIQQLIYQVFEIIKKDHDFEIIFPSIANNMMSLTP</sequence>
<dbReference type="RefSeq" id="WP_179360081.1">
    <property type="nucleotide sequence ID" value="NZ_CP026993.1"/>
</dbReference>
<name>A0A7D5RBY2_9ARCH</name>
<proteinExistence type="predicted"/>
<accession>A0A7D5RBY2</accession>